<dbReference type="EMBL" id="MN739398">
    <property type="protein sequence ID" value="QHT02745.1"/>
    <property type="molecule type" value="Genomic_DNA"/>
</dbReference>
<dbReference type="InterPro" id="IPR003653">
    <property type="entry name" value="Peptidase_C48_C"/>
</dbReference>
<evidence type="ECO:0000256" key="3">
    <source>
        <dbReference type="SAM" id="MobiDB-lite"/>
    </source>
</evidence>
<accession>A0A6C0CGQ4</accession>
<proteinExistence type="predicted"/>
<name>A0A6C0CGQ4_9ZZZZ</name>
<feature type="domain" description="Ubiquitin-like protease family profile" evidence="4">
    <location>
        <begin position="137"/>
        <end position="345"/>
    </location>
</feature>
<protein>
    <recommendedName>
        <fullName evidence="4">Ubiquitin-like protease family profile domain-containing protein</fullName>
    </recommendedName>
</protein>
<dbReference type="PROSITE" id="PS50600">
    <property type="entry name" value="ULP_PROTEASE"/>
    <property type="match status" value="1"/>
</dbReference>
<dbReference type="Pfam" id="PF02902">
    <property type="entry name" value="Peptidase_C48"/>
    <property type="match status" value="1"/>
</dbReference>
<dbReference type="GO" id="GO:0008234">
    <property type="term" value="F:cysteine-type peptidase activity"/>
    <property type="evidence" value="ECO:0007669"/>
    <property type="project" value="InterPro"/>
</dbReference>
<evidence type="ECO:0000313" key="5">
    <source>
        <dbReference type="EMBL" id="QHT02745.1"/>
    </source>
</evidence>
<organism evidence="5">
    <name type="scientific">viral metagenome</name>
    <dbReference type="NCBI Taxonomy" id="1070528"/>
    <lineage>
        <taxon>unclassified sequences</taxon>
        <taxon>metagenomes</taxon>
        <taxon>organismal metagenomes</taxon>
    </lineage>
</organism>
<evidence type="ECO:0000259" key="4">
    <source>
        <dbReference type="PROSITE" id="PS50600"/>
    </source>
</evidence>
<feature type="compositionally biased region" description="Basic residues" evidence="3">
    <location>
        <begin position="15"/>
        <end position="53"/>
    </location>
</feature>
<evidence type="ECO:0000256" key="1">
    <source>
        <dbReference type="ARBA" id="ARBA00022670"/>
    </source>
</evidence>
<reference evidence="5" key="1">
    <citation type="journal article" date="2020" name="Nature">
        <title>Giant virus diversity and host interactions through global metagenomics.</title>
        <authorList>
            <person name="Schulz F."/>
            <person name="Roux S."/>
            <person name="Paez-Espino D."/>
            <person name="Jungbluth S."/>
            <person name="Walsh D.A."/>
            <person name="Denef V.J."/>
            <person name="McMahon K.D."/>
            <person name="Konstantinidis K.T."/>
            <person name="Eloe-Fadrosh E.A."/>
            <person name="Kyrpides N.C."/>
            <person name="Woyke T."/>
        </authorList>
    </citation>
    <scope>NUCLEOTIDE SEQUENCE</scope>
    <source>
        <strain evidence="5">GVMAG-M-3300020595-32</strain>
    </source>
</reference>
<keyword evidence="1" id="KW-0645">Protease</keyword>
<dbReference type="Gene3D" id="3.40.395.10">
    <property type="entry name" value="Adenoviral Proteinase, Chain A"/>
    <property type="match status" value="1"/>
</dbReference>
<dbReference type="AlphaFoldDB" id="A0A6C0CGQ4"/>
<keyword evidence="2" id="KW-0378">Hydrolase</keyword>
<dbReference type="InterPro" id="IPR038765">
    <property type="entry name" value="Papain-like_cys_pep_sf"/>
</dbReference>
<sequence length="381" mass="43349">MVKSKGRGTNPTKSKVGKFRSKSKAYKSKASKSKASRSKASKSKASKSKSKPSLKKILVKKIDEYLSTDLSGIEETPISLNTSSEEISDISHYKEQNCSPKKNKLGYSCLSGDILIKIAKAINSLNGITLKYEGIPEKVLYKKICNVMQNNFNCKNEACWLNIRKLMNSLSSRDVDYFRRHFRPKMPEDIVDDYTKWISNFDIEAVLRQHHEETSGVYSYGAIPIDFKNCSVSSDLCKINLKQHVDKGEHKLAMVFNTDDSKGPGQHWFAMYVDIDGLNLDSQPGIYFFDSFASKPMKEVKELIEKIKEQGSEINKDFVVTVNDKTLQKNSFSCGFYSMHFLENMINETPFSEYISSGLNDKKMIEYRNHCFLHPDDTKTG</sequence>
<evidence type="ECO:0000256" key="2">
    <source>
        <dbReference type="ARBA" id="ARBA00022801"/>
    </source>
</evidence>
<dbReference type="GO" id="GO:0006508">
    <property type="term" value="P:proteolysis"/>
    <property type="evidence" value="ECO:0007669"/>
    <property type="project" value="UniProtKB-KW"/>
</dbReference>
<dbReference type="SUPFAM" id="SSF54001">
    <property type="entry name" value="Cysteine proteinases"/>
    <property type="match status" value="1"/>
</dbReference>
<feature type="region of interest" description="Disordered" evidence="3">
    <location>
        <begin position="1"/>
        <end position="53"/>
    </location>
</feature>